<organism evidence="1 2">
    <name type="scientific">Geodermatophilus amargosae</name>
    <dbReference type="NCBI Taxonomy" id="1296565"/>
    <lineage>
        <taxon>Bacteria</taxon>
        <taxon>Bacillati</taxon>
        <taxon>Actinomycetota</taxon>
        <taxon>Actinomycetes</taxon>
        <taxon>Geodermatophilales</taxon>
        <taxon>Geodermatophilaceae</taxon>
        <taxon>Geodermatophilus</taxon>
    </lineage>
</organism>
<proteinExistence type="predicted"/>
<dbReference type="RefSeq" id="WP_139245969.1">
    <property type="nucleotide sequence ID" value="NZ_FPBA01000020.1"/>
</dbReference>
<protein>
    <submittedName>
        <fullName evidence="1">Uncharacterized protein</fullName>
    </submittedName>
</protein>
<name>A0A1I7CBX6_9ACTN</name>
<accession>A0A1I7CBX6</accession>
<evidence type="ECO:0000313" key="2">
    <source>
        <dbReference type="Proteomes" id="UP000199546"/>
    </source>
</evidence>
<sequence length="90" mass="10253">MTVPGEDPLAALPVSLRVFRVRQWADDPQAREPAPDSAAEWTPAERAFVYGWCRWARSVRRWLNARPQVDTETVWRALFPESDDDGGGRS</sequence>
<evidence type="ECO:0000313" key="1">
    <source>
        <dbReference type="EMBL" id="SFT96935.1"/>
    </source>
</evidence>
<dbReference type="Proteomes" id="UP000199546">
    <property type="component" value="Unassembled WGS sequence"/>
</dbReference>
<reference evidence="2" key="1">
    <citation type="submission" date="2016-10" db="EMBL/GenBank/DDBJ databases">
        <authorList>
            <person name="Varghese N."/>
            <person name="Submissions S."/>
        </authorList>
    </citation>
    <scope>NUCLEOTIDE SEQUENCE [LARGE SCALE GENOMIC DNA]</scope>
    <source>
        <strain evidence="2">DSM 46136</strain>
    </source>
</reference>
<gene>
    <name evidence="1" type="ORF">SAMN05660657_04300</name>
</gene>
<dbReference type="STRING" id="1296565.SAMN05660657_04300"/>
<dbReference type="EMBL" id="FPBA01000020">
    <property type="protein sequence ID" value="SFT96935.1"/>
    <property type="molecule type" value="Genomic_DNA"/>
</dbReference>
<dbReference type="AlphaFoldDB" id="A0A1I7CBX6"/>
<keyword evidence="2" id="KW-1185">Reference proteome</keyword>